<dbReference type="PANTHER" id="PTHR47371">
    <property type="entry name" value="LIPOTEICHOIC ACID SYNTHASE"/>
    <property type="match status" value="1"/>
</dbReference>
<keyword evidence="3 6" id="KW-0812">Transmembrane</keyword>
<evidence type="ECO:0000256" key="2">
    <source>
        <dbReference type="ARBA" id="ARBA00022475"/>
    </source>
</evidence>
<feature type="domain" description="Sulfatase N-terminal" evidence="7">
    <location>
        <begin position="173"/>
        <end position="336"/>
    </location>
</feature>
<comment type="caution">
    <text evidence="8">The sequence shown here is derived from an EMBL/GenBank/DDBJ whole genome shotgun (WGS) entry which is preliminary data.</text>
</comment>
<dbReference type="PANTHER" id="PTHR47371:SF3">
    <property type="entry name" value="PHOSPHOGLYCEROL TRANSFERASE I"/>
    <property type="match status" value="1"/>
</dbReference>
<reference evidence="8 9" key="1">
    <citation type="submission" date="2023-10" db="EMBL/GenBank/DDBJ databases">
        <title>Wastewater isolates of ESBL- and carbapenemase-producing Gram-negative bacteria from New Zealand.</title>
        <authorList>
            <person name="Straub C."/>
            <person name="Weaver L."/>
            <person name="Cornelius A."/>
            <person name="Mcgill E."/>
            <person name="Dyet K."/>
            <person name="White L."/>
            <person name="Pattis I."/>
        </authorList>
    </citation>
    <scope>NUCLEOTIDE SEQUENCE [LARGE SCALE GENOMIC DNA]</scope>
    <source>
        <strain evidence="8 9">ESBL09</strain>
    </source>
</reference>
<dbReference type="GO" id="GO:0005886">
    <property type="term" value="C:plasma membrane"/>
    <property type="evidence" value="ECO:0007669"/>
    <property type="project" value="UniProtKB-SubCell"/>
</dbReference>
<dbReference type="EMBL" id="JAZKKV010000001">
    <property type="protein sequence ID" value="MEE9652824.1"/>
    <property type="molecule type" value="Genomic_DNA"/>
</dbReference>
<feature type="transmembrane region" description="Helical" evidence="6">
    <location>
        <begin position="88"/>
        <end position="107"/>
    </location>
</feature>
<dbReference type="RefSeq" id="WP_331387564.1">
    <property type="nucleotide sequence ID" value="NZ_JAZKKV010000001.1"/>
</dbReference>
<feature type="transmembrane region" description="Helical" evidence="6">
    <location>
        <begin position="119"/>
        <end position="137"/>
    </location>
</feature>
<dbReference type="Proteomes" id="UP001331691">
    <property type="component" value="Unassembled WGS sequence"/>
</dbReference>
<organism evidence="8 9">
    <name type="scientific">Kluyvera ascorbata</name>
    <dbReference type="NCBI Taxonomy" id="51288"/>
    <lineage>
        <taxon>Bacteria</taxon>
        <taxon>Pseudomonadati</taxon>
        <taxon>Pseudomonadota</taxon>
        <taxon>Gammaproteobacteria</taxon>
        <taxon>Enterobacterales</taxon>
        <taxon>Enterobacteriaceae</taxon>
        <taxon>Kluyvera</taxon>
    </lineage>
</organism>
<dbReference type="InterPro" id="IPR000917">
    <property type="entry name" value="Sulfatase_N"/>
</dbReference>
<keyword evidence="9" id="KW-1185">Reference proteome</keyword>
<evidence type="ECO:0000256" key="1">
    <source>
        <dbReference type="ARBA" id="ARBA00004651"/>
    </source>
</evidence>
<dbReference type="InterPro" id="IPR017850">
    <property type="entry name" value="Alkaline_phosphatase_core_sf"/>
</dbReference>
<gene>
    <name evidence="8" type="ORF">V4836_01355</name>
</gene>
<evidence type="ECO:0000256" key="5">
    <source>
        <dbReference type="ARBA" id="ARBA00023136"/>
    </source>
</evidence>
<proteinExistence type="predicted"/>
<dbReference type="GO" id="GO:0016787">
    <property type="term" value="F:hydrolase activity"/>
    <property type="evidence" value="ECO:0007669"/>
    <property type="project" value="UniProtKB-KW"/>
</dbReference>
<dbReference type="Pfam" id="PF00884">
    <property type="entry name" value="Sulfatase"/>
    <property type="match status" value="1"/>
</dbReference>
<dbReference type="SUPFAM" id="SSF53649">
    <property type="entry name" value="Alkaline phosphatase-like"/>
    <property type="match status" value="1"/>
</dbReference>
<sequence length="358" mass="40307">MAMGNDSWSFLSIILYFCALYFFFKGIRRGIFGTIVVIVVVVVSLVFSLLTSGYLIADWFTGIGFDDSVFYHLRFGITGAGLSDFNFLIFYFVLAQLFTLTIILLYLKRFHHCHNSQAAIVSVFQGGIMVFCAFASAPATSNLVSYLFTTQTIDDFPEYFIKPKVTITNKKPPNIIYFYLESLEKNYMDENLFPGLLPELHKIEKESVSFTNVGQTIGGSWTMAGMVSSQCGLPLLSAFTNKDFRMNNFMPNAVCLGDILKSKGYHLEFMGGAEMDFAGKGLFYKDHGFASIKGKDEFIEAHVGNRYINNWGLYDDTLYQQLLKDVNALRNTQSPWGSSQLTLVPTSLKDISHINVKM</sequence>
<evidence type="ECO:0000256" key="6">
    <source>
        <dbReference type="SAM" id="Phobius"/>
    </source>
</evidence>
<dbReference type="AlphaFoldDB" id="A0AB35X1L4"/>
<keyword evidence="2" id="KW-1003">Cell membrane</keyword>
<evidence type="ECO:0000313" key="8">
    <source>
        <dbReference type="EMBL" id="MEE9652824.1"/>
    </source>
</evidence>
<evidence type="ECO:0000256" key="3">
    <source>
        <dbReference type="ARBA" id="ARBA00022692"/>
    </source>
</evidence>
<keyword evidence="5 6" id="KW-0472">Membrane</keyword>
<evidence type="ECO:0000313" key="9">
    <source>
        <dbReference type="Proteomes" id="UP001331691"/>
    </source>
</evidence>
<dbReference type="InterPro" id="IPR050448">
    <property type="entry name" value="OpgB/LTA_synthase_biosynth"/>
</dbReference>
<protein>
    <submittedName>
        <fullName evidence="8">Sulfatase-like hydrolase/transferase</fullName>
    </submittedName>
</protein>
<feature type="transmembrane region" description="Helical" evidence="6">
    <location>
        <begin position="31"/>
        <end position="57"/>
    </location>
</feature>
<evidence type="ECO:0000259" key="7">
    <source>
        <dbReference type="Pfam" id="PF00884"/>
    </source>
</evidence>
<dbReference type="Gene3D" id="3.40.720.10">
    <property type="entry name" value="Alkaline Phosphatase, subunit A"/>
    <property type="match status" value="1"/>
</dbReference>
<keyword evidence="8" id="KW-0378">Hydrolase</keyword>
<accession>A0AB35X1L4</accession>
<evidence type="ECO:0000256" key="4">
    <source>
        <dbReference type="ARBA" id="ARBA00022989"/>
    </source>
</evidence>
<comment type="subcellular location">
    <subcellularLocation>
        <location evidence="1">Cell membrane</location>
        <topology evidence="1">Multi-pass membrane protein</topology>
    </subcellularLocation>
</comment>
<name>A0AB35X1L4_9ENTR</name>
<feature type="transmembrane region" description="Helical" evidence="6">
    <location>
        <begin position="6"/>
        <end position="24"/>
    </location>
</feature>
<keyword evidence="4 6" id="KW-1133">Transmembrane helix</keyword>